<dbReference type="InterPro" id="IPR018657">
    <property type="entry name" value="LarA-like_N"/>
</dbReference>
<name>A0A1I5Y2Y1_9FIRM</name>
<keyword evidence="3" id="KW-1185">Reference proteome</keyword>
<reference evidence="2 3" key="1">
    <citation type="submission" date="2016-10" db="EMBL/GenBank/DDBJ databases">
        <authorList>
            <person name="de Groot N.N."/>
        </authorList>
    </citation>
    <scope>NUCLEOTIDE SEQUENCE [LARGE SCALE GENOMIC DNA]</scope>
    <source>
        <strain evidence="2 3">DSM 20678</strain>
    </source>
</reference>
<dbReference type="InterPro" id="IPR048068">
    <property type="entry name" value="LarA-like"/>
</dbReference>
<evidence type="ECO:0000313" key="3">
    <source>
        <dbReference type="Proteomes" id="UP000198577"/>
    </source>
</evidence>
<dbReference type="OrthoDB" id="9770545at2"/>
<dbReference type="AlphaFoldDB" id="A0A1I5Y2Y1"/>
<dbReference type="EMBL" id="FOXR01000035">
    <property type="protein sequence ID" value="SFQ38553.1"/>
    <property type="molecule type" value="Genomic_DNA"/>
</dbReference>
<feature type="domain" description="LarA-like N-terminal" evidence="1">
    <location>
        <begin position="27"/>
        <end position="183"/>
    </location>
</feature>
<dbReference type="Gene3D" id="3.90.226.30">
    <property type="match status" value="1"/>
</dbReference>
<accession>A0A1I5Y2Y1</accession>
<dbReference type="GO" id="GO:0050043">
    <property type="term" value="F:lactate racemase activity"/>
    <property type="evidence" value="ECO:0007669"/>
    <property type="project" value="InterPro"/>
</dbReference>
<proteinExistence type="predicted"/>
<dbReference type="STRING" id="937334.SAMN05444406_1359"/>
<evidence type="ECO:0000313" key="2">
    <source>
        <dbReference type="EMBL" id="SFQ38553.1"/>
    </source>
</evidence>
<dbReference type="Gene3D" id="3.40.50.11440">
    <property type="match status" value="1"/>
</dbReference>
<sequence>MEGIILKAADNRGLDAGQIRAALERALEGRKDSLKKVLLLPPDFTRAHSGAGDITAMLYEMLKDTCQVDIMPALGTHMPVSDEERIAFFGEGIPKERFIVHNWREDVIKIGEVPGQYIKEISEGLMEDPIDVEVNWRLVKGGYDLIISIGQVVPHEVVGMANYSKNIFVGCGGYSMINKTHMLGAVYGMERIMGRDHSPVRKVFDYAEQHFAKDMPLMYILTVTTHEEGKVLIHGLFIGRERRLFEEAVALSQQKNMQFLDEPLHKVVVYLDPQEFKSTWLGNKAIYRTRMAIADGGELIVLAPGVRQFGEDRGNDLLIRKYGYVGRERVLKLWKEQKDLQENQSVAAHLIHGSSDGRFTITYAPGHLTREEVEGVNFKYMDLEEAYKLYNPEKLKDGFNVLENGERIFYISNPALGLWAYRGRFFSE</sequence>
<dbReference type="Pfam" id="PF09861">
    <property type="entry name" value="Lar_N"/>
    <property type="match status" value="1"/>
</dbReference>
<dbReference type="PANTHER" id="PTHR33171">
    <property type="entry name" value="LAR_N DOMAIN-CONTAINING PROTEIN"/>
    <property type="match status" value="1"/>
</dbReference>
<gene>
    <name evidence="2" type="ORF">SAMN05444406_1359</name>
</gene>
<dbReference type="InterPro" id="IPR043166">
    <property type="entry name" value="LarA-like_C"/>
</dbReference>
<dbReference type="Proteomes" id="UP000198577">
    <property type="component" value="Unassembled WGS sequence"/>
</dbReference>
<protein>
    <submittedName>
        <fullName evidence="2">Nickel-dependent lactate racemase</fullName>
    </submittedName>
</protein>
<organism evidence="2 3">
    <name type="scientific">Caldicoprobacter faecalis</name>
    <dbReference type="NCBI Taxonomy" id="937334"/>
    <lineage>
        <taxon>Bacteria</taxon>
        <taxon>Bacillati</taxon>
        <taxon>Bacillota</taxon>
        <taxon>Clostridia</taxon>
        <taxon>Caldicoprobacterales</taxon>
        <taxon>Caldicoprobacteraceae</taxon>
        <taxon>Caldicoprobacter</taxon>
    </lineage>
</organism>
<dbReference type="RefSeq" id="WP_025747347.1">
    <property type="nucleotide sequence ID" value="NZ_FOXR01000035.1"/>
</dbReference>
<dbReference type="PANTHER" id="PTHR33171:SF17">
    <property type="entry name" value="LARA-LIKE N-TERMINAL DOMAIN-CONTAINING PROTEIN"/>
    <property type="match status" value="1"/>
</dbReference>
<evidence type="ECO:0000259" key="1">
    <source>
        <dbReference type="Pfam" id="PF09861"/>
    </source>
</evidence>